<feature type="transmembrane region" description="Helical" evidence="1">
    <location>
        <begin position="113"/>
        <end position="136"/>
    </location>
</feature>
<feature type="transmembrane region" description="Helical" evidence="1">
    <location>
        <begin position="248"/>
        <end position="268"/>
    </location>
</feature>
<dbReference type="PANTHER" id="PTHR32100">
    <property type="entry name" value="OMEGA-6 FATTY ACID DESATURASE, CHLOROPLASTIC"/>
    <property type="match status" value="1"/>
</dbReference>
<keyword evidence="1" id="KW-0812">Transmembrane</keyword>
<dbReference type="GO" id="GO:0006629">
    <property type="term" value="P:lipid metabolic process"/>
    <property type="evidence" value="ECO:0007669"/>
    <property type="project" value="InterPro"/>
</dbReference>
<evidence type="ECO:0000256" key="1">
    <source>
        <dbReference type="SAM" id="Phobius"/>
    </source>
</evidence>
<reference evidence="5" key="1">
    <citation type="submission" date="2021-01" db="EMBL/GenBank/DDBJ databases">
        <authorList>
            <person name="Corre E."/>
            <person name="Pelletier E."/>
            <person name="Niang G."/>
            <person name="Scheremetjew M."/>
            <person name="Finn R."/>
            <person name="Kale V."/>
            <person name="Holt S."/>
            <person name="Cochrane G."/>
            <person name="Meng A."/>
            <person name="Brown T."/>
            <person name="Cohen L."/>
        </authorList>
    </citation>
    <scope>NUCLEOTIDE SEQUENCE</scope>
    <source>
        <strain evidence="5">CCMP1452</strain>
    </source>
</reference>
<feature type="transmembrane region" description="Helical" evidence="1">
    <location>
        <begin position="306"/>
        <end position="326"/>
    </location>
</feature>
<dbReference type="AlphaFoldDB" id="A0A6U0T463"/>
<evidence type="ECO:0000259" key="3">
    <source>
        <dbReference type="Pfam" id="PF00487"/>
    </source>
</evidence>
<gene>
    <name evidence="4" type="ORF">EANT1437_LOCUS13364</name>
    <name evidence="5" type="ORF">EANT1437_LOCUS13365</name>
</gene>
<organism evidence="5">
    <name type="scientific">Eucampia antarctica</name>
    <dbReference type="NCBI Taxonomy" id="49252"/>
    <lineage>
        <taxon>Eukaryota</taxon>
        <taxon>Sar</taxon>
        <taxon>Stramenopiles</taxon>
        <taxon>Ochrophyta</taxon>
        <taxon>Bacillariophyta</taxon>
        <taxon>Mediophyceae</taxon>
        <taxon>Biddulphiophycidae</taxon>
        <taxon>Hemiaulales</taxon>
        <taxon>Hemiaulaceae</taxon>
        <taxon>Eucampia</taxon>
    </lineage>
</organism>
<proteinExistence type="predicted"/>
<feature type="domain" description="Fatty acid desaturase" evidence="3">
    <location>
        <begin position="146"/>
        <end position="433"/>
    </location>
</feature>
<accession>A0A6U0T463</accession>
<feature type="signal peptide" evidence="2">
    <location>
        <begin position="1"/>
        <end position="19"/>
    </location>
</feature>
<dbReference type="GO" id="GO:0016491">
    <property type="term" value="F:oxidoreductase activity"/>
    <property type="evidence" value="ECO:0007669"/>
    <property type="project" value="InterPro"/>
</dbReference>
<feature type="transmembrane region" description="Helical" evidence="1">
    <location>
        <begin position="143"/>
        <end position="161"/>
    </location>
</feature>
<sequence length="472" mass="51582">MVKFVSVVLMLALAKEGSGFVARSPSPMSVNGLKRNAPLFVATTPAGLGIDIERGISDNKPTGSMIDLEGIAFSSLKGKALSLQASDFPSAKDLRSVIPKECLSPDTATSLSYLSVSLIGTALCTAVGIAMTGVIGTSSILTLPIWTAYSAVTGTVAMGLWVLAHECGHGAFSKDKKLQDTVGYVLHSLFLVPYYSWQRSHAVHHQYTNHMQLGETHVPEPLEDVNDGSYAGRAAFLEKFGEKNGMRLWGAMQAFFHLGVGWPAYLLIGATGGPDRGVTNHYYPEPLSEPKQPKKELFPGNWKAKVYQSDIGIAAVVGALAAWTFCHGLGEVMALYGGPLIIVNAWLVLYTWLQHTDVDVPHFGNGDHTFVKGALHTIDRPYDKMDPFGAIDFLHHKIGSTHVAHHFDCTIPHYKAQAATDAIKENFPEVYLYEDTPIFQALWRVCKGCVAVEKRDDKWVWKNDGLEKLIEQ</sequence>
<evidence type="ECO:0000256" key="2">
    <source>
        <dbReference type="SAM" id="SignalP"/>
    </source>
</evidence>
<dbReference type="InterPro" id="IPR005804">
    <property type="entry name" value="FA_desaturase_dom"/>
</dbReference>
<dbReference type="InterPro" id="IPR012171">
    <property type="entry name" value="Fatty_acid_desaturase"/>
</dbReference>
<protein>
    <recommendedName>
        <fullName evidence="3">Fatty acid desaturase domain-containing protein</fullName>
    </recommendedName>
</protein>
<keyword evidence="1" id="KW-0472">Membrane</keyword>
<dbReference type="EMBL" id="HBHI01026105">
    <property type="protein sequence ID" value="CAD9694080.1"/>
    <property type="molecule type" value="Transcribed_RNA"/>
</dbReference>
<name>A0A6U0T463_9STRA</name>
<feature type="chain" id="PRO_5035585223" description="Fatty acid desaturase domain-containing protein" evidence="2">
    <location>
        <begin position="20"/>
        <end position="472"/>
    </location>
</feature>
<evidence type="ECO:0000313" key="4">
    <source>
        <dbReference type="EMBL" id="CAD9694080.1"/>
    </source>
</evidence>
<keyword evidence="2" id="KW-0732">Signal</keyword>
<dbReference type="CDD" id="cd03507">
    <property type="entry name" value="Delta12-FADS-like"/>
    <property type="match status" value="1"/>
</dbReference>
<dbReference type="Pfam" id="PF00487">
    <property type="entry name" value="FA_desaturase"/>
    <property type="match status" value="1"/>
</dbReference>
<feature type="transmembrane region" description="Helical" evidence="1">
    <location>
        <begin position="333"/>
        <end position="353"/>
    </location>
</feature>
<dbReference type="EMBL" id="HBHI01026106">
    <property type="protein sequence ID" value="CAD9694083.1"/>
    <property type="molecule type" value="Transcribed_RNA"/>
</dbReference>
<evidence type="ECO:0000313" key="5">
    <source>
        <dbReference type="EMBL" id="CAD9694083.1"/>
    </source>
</evidence>
<keyword evidence="1" id="KW-1133">Transmembrane helix</keyword>